<evidence type="ECO:0000313" key="5">
    <source>
        <dbReference type="Proteomes" id="UP000000763"/>
    </source>
</evidence>
<accession>Q2R6K9</accession>
<dbReference type="InterPro" id="IPR051058">
    <property type="entry name" value="GDSL_Est/Lipase"/>
</dbReference>
<dbReference type="InterPro" id="IPR029480">
    <property type="entry name" value="Transpos_assoc"/>
</dbReference>
<gene>
    <name evidence="4" type="ordered locus">LOC_Os11g19690</name>
</gene>
<name>Q2R6K9_ORYSJ</name>
<evidence type="ECO:0000259" key="3">
    <source>
        <dbReference type="Pfam" id="PF13963"/>
    </source>
</evidence>
<evidence type="ECO:0000313" key="4">
    <source>
        <dbReference type="EMBL" id="AAX94916.1"/>
    </source>
</evidence>
<organism evidence="4 5">
    <name type="scientific">Oryza sativa subsp. japonica</name>
    <name type="common">Rice</name>
    <dbReference type="NCBI Taxonomy" id="39947"/>
    <lineage>
        <taxon>Eukaryota</taxon>
        <taxon>Viridiplantae</taxon>
        <taxon>Streptophyta</taxon>
        <taxon>Embryophyta</taxon>
        <taxon>Tracheophyta</taxon>
        <taxon>Spermatophyta</taxon>
        <taxon>Magnoliopsida</taxon>
        <taxon>Liliopsida</taxon>
        <taxon>Poales</taxon>
        <taxon>Poaceae</taxon>
        <taxon>BOP clade</taxon>
        <taxon>Oryzoideae</taxon>
        <taxon>Oryzeae</taxon>
        <taxon>Oryzinae</taxon>
        <taxon>Oryza</taxon>
        <taxon>Oryza sativa</taxon>
    </lineage>
</organism>
<dbReference type="InterPro" id="IPR036514">
    <property type="entry name" value="SGNH_hydro_sf"/>
</dbReference>
<proteinExistence type="predicted"/>
<dbReference type="AlphaFoldDB" id="Q2R6K9"/>
<dbReference type="Proteomes" id="UP000000763">
    <property type="component" value="Chromosome 11"/>
</dbReference>
<dbReference type="PANTHER" id="PTHR45648:SF24">
    <property type="entry name" value="OS06G0257600 PROTEIN"/>
    <property type="match status" value="1"/>
</dbReference>
<dbReference type="PANTHER" id="PTHR45648">
    <property type="entry name" value="GDSL LIPASE/ACYLHYDROLASE FAMILY PROTEIN (AFU_ORTHOLOGUE AFUA_4G14700)"/>
    <property type="match status" value="1"/>
</dbReference>
<protein>
    <submittedName>
        <fullName evidence="4">Transposon protein, putative, CACTA, En/Spm sub-class</fullName>
    </submittedName>
</protein>
<reference evidence="5" key="2">
    <citation type="journal article" date="2008" name="Nucleic Acids Res.">
        <title>The rice annotation project database (RAP-DB): 2008 update.</title>
        <authorList>
            <consortium name="The rice annotation project (RAP)"/>
        </authorList>
    </citation>
    <scope>GENOME REANNOTATION</scope>
    <source>
        <strain evidence="5">cv. Nipponbare</strain>
    </source>
</reference>
<evidence type="ECO:0000256" key="1">
    <source>
        <dbReference type="ARBA" id="ARBA00022801"/>
    </source>
</evidence>
<feature type="domain" description="Transposase-associated" evidence="3">
    <location>
        <begin position="104"/>
        <end position="145"/>
    </location>
</feature>
<dbReference type="EMBL" id="AC112208">
    <property type="protein sequence ID" value="AAX94916.1"/>
    <property type="molecule type" value="Genomic_DNA"/>
</dbReference>
<dbReference type="Pfam" id="PF13963">
    <property type="entry name" value="Transpos_assoc"/>
    <property type="match status" value="1"/>
</dbReference>
<keyword evidence="1" id="KW-0378">Hydrolase</keyword>
<feature type="region of interest" description="Disordered" evidence="2">
    <location>
        <begin position="169"/>
        <end position="188"/>
    </location>
</feature>
<evidence type="ECO:0000256" key="2">
    <source>
        <dbReference type="SAM" id="MobiDB-lite"/>
    </source>
</evidence>
<sequence>MNAYAVQFNAAAKNLLERLNAKLPSASMSLTDCYSIVMELIEHPQKYGLKLVIMQLCDDRTAFVFWDAYHTSDAANQVIADRLYADMMWGICAFVSTKSGSITVNASCHPECKNQKEYSASRTIHFRLFESGFMPSYNYWTSHGEQGVEMEEDEAEDENIPDWAQYAGFEGNQTGEVDRDAGDNDAADDLGQMLQDAKEDCESEKEAHKLERML</sequence>
<dbReference type="Gene3D" id="3.40.50.1110">
    <property type="entry name" value="SGNH hydrolase"/>
    <property type="match status" value="1"/>
</dbReference>
<dbReference type="GO" id="GO:0016787">
    <property type="term" value="F:hydrolase activity"/>
    <property type="evidence" value="ECO:0007669"/>
    <property type="project" value="UniProtKB-KW"/>
</dbReference>
<reference evidence="5" key="1">
    <citation type="journal article" date="2005" name="Nature">
        <title>The map-based sequence of the rice genome.</title>
        <authorList>
            <consortium name="International rice genome sequencing project (IRGSP)"/>
            <person name="Matsumoto T."/>
            <person name="Wu J."/>
            <person name="Kanamori H."/>
            <person name="Katayose Y."/>
            <person name="Fujisawa M."/>
            <person name="Namiki N."/>
            <person name="Mizuno H."/>
            <person name="Yamamoto K."/>
            <person name="Antonio B.A."/>
            <person name="Baba T."/>
            <person name="Sakata K."/>
            <person name="Nagamura Y."/>
            <person name="Aoki H."/>
            <person name="Arikawa K."/>
            <person name="Arita K."/>
            <person name="Bito T."/>
            <person name="Chiden Y."/>
            <person name="Fujitsuka N."/>
            <person name="Fukunaka R."/>
            <person name="Hamada M."/>
            <person name="Harada C."/>
            <person name="Hayashi A."/>
            <person name="Hijishita S."/>
            <person name="Honda M."/>
            <person name="Hosokawa S."/>
            <person name="Ichikawa Y."/>
            <person name="Idonuma A."/>
            <person name="Iijima M."/>
            <person name="Ikeda M."/>
            <person name="Ikeno M."/>
            <person name="Ito K."/>
            <person name="Ito S."/>
            <person name="Ito T."/>
            <person name="Ito Y."/>
            <person name="Ito Y."/>
            <person name="Iwabuchi A."/>
            <person name="Kamiya K."/>
            <person name="Karasawa W."/>
            <person name="Kurita K."/>
            <person name="Katagiri S."/>
            <person name="Kikuta A."/>
            <person name="Kobayashi H."/>
            <person name="Kobayashi N."/>
            <person name="Machita K."/>
            <person name="Maehara T."/>
            <person name="Masukawa M."/>
            <person name="Mizubayashi T."/>
            <person name="Mukai Y."/>
            <person name="Nagasaki H."/>
            <person name="Nagata Y."/>
            <person name="Naito S."/>
            <person name="Nakashima M."/>
            <person name="Nakama Y."/>
            <person name="Nakamichi Y."/>
            <person name="Nakamura M."/>
            <person name="Meguro A."/>
            <person name="Negishi M."/>
            <person name="Ohta I."/>
            <person name="Ohta T."/>
            <person name="Okamoto M."/>
            <person name="Ono N."/>
            <person name="Saji S."/>
            <person name="Sakaguchi M."/>
            <person name="Sakai K."/>
            <person name="Shibata M."/>
            <person name="Shimokawa T."/>
            <person name="Song J."/>
            <person name="Takazaki Y."/>
            <person name="Terasawa K."/>
            <person name="Tsugane M."/>
            <person name="Tsuji K."/>
            <person name="Ueda S."/>
            <person name="Waki K."/>
            <person name="Yamagata H."/>
            <person name="Yamamoto M."/>
            <person name="Yamamoto S."/>
            <person name="Yamane H."/>
            <person name="Yoshiki S."/>
            <person name="Yoshihara R."/>
            <person name="Yukawa K."/>
            <person name="Zhong H."/>
            <person name="Yano M."/>
            <person name="Yuan Q."/>
            <person name="Ouyang S."/>
            <person name="Liu J."/>
            <person name="Jones K.M."/>
            <person name="Gansberger K."/>
            <person name="Moffat K."/>
            <person name="Hill J."/>
            <person name="Bera J."/>
            <person name="Fadrosh D."/>
            <person name="Jin S."/>
            <person name="Johri S."/>
            <person name="Kim M."/>
            <person name="Overton L."/>
            <person name="Reardon M."/>
            <person name="Tsitrin T."/>
            <person name="Vuong H."/>
            <person name="Weaver B."/>
            <person name="Ciecko A."/>
            <person name="Tallon L."/>
            <person name="Jackson J."/>
            <person name="Pai G."/>
            <person name="Aken S.V."/>
            <person name="Utterback T."/>
            <person name="Reidmuller S."/>
            <person name="Feldblyum T."/>
            <person name="Hsiao J."/>
            <person name="Zismann V."/>
            <person name="Iobst S."/>
            <person name="de Vazeille A.R."/>
            <person name="Buell C.R."/>
            <person name="Ying K."/>
            <person name="Li Y."/>
            <person name="Lu T."/>
            <person name="Huang Y."/>
            <person name="Zhao Q."/>
            <person name="Feng Q."/>
            <person name="Zhang L."/>
            <person name="Zhu J."/>
            <person name="Weng Q."/>
            <person name="Mu J."/>
            <person name="Lu Y."/>
            <person name="Fan D."/>
            <person name="Liu Y."/>
            <person name="Guan J."/>
            <person name="Zhang Y."/>
            <person name="Yu S."/>
            <person name="Liu X."/>
            <person name="Zhang Y."/>
            <person name="Hong G."/>
            <person name="Han B."/>
            <person name="Choisne N."/>
            <person name="Demange N."/>
            <person name="Orjeda G."/>
            <person name="Samain S."/>
            <person name="Cattolico L."/>
            <person name="Pelletier E."/>
            <person name="Couloux A."/>
            <person name="Segurens B."/>
            <person name="Wincker P."/>
            <person name="D'Hont A."/>
            <person name="Scarpelli C."/>
            <person name="Weissenbach J."/>
            <person name="Salanoubat M."/>
            <person name="Quetier F."/>
            <person name="Yu Y."/>
            <person name="Kim H.R."/>
            <person name="Rambo T."/>
            <person name="Currie J."/>
            <person name="Collura K."/>
            <person name="Luo M."/>
            <person name="Yang T."/>
            <person name="Ammiraju J.S.S."/>
            <person name="Engler F."/>
            <person name="Soderlund C."/>
            <person name="Wing R.A."/>
            <person name="Palmer L.E."/>
            <person name="de la Bastide M."/>
            <person name="Spiegel L."/>
            <person name="Nascimento L."/>
            <person name="Zutavern T."/>
            <person name="O'Shaughnessy A."/>
            <person name="Dike S."/>
            <person name="Dedhia N."/>
            <person name="Preston R."/>
            <person name="Balija V."/>
            <person name="McCombie W.R."/>
            <person name="Chow T."/>
            <person name="Chen H."/>
            <person name="Chung M."/>
            <person name="Chen C."/>
            <person name="Shaw J."/>
            <person name="Wu H."/>
            <person name="Hsiao K."/>
            <person name="Chao Y."/>
            <person name="Chu M."/>
            <person name="Cheng C."/>
            <person name="Hour A."/>
            <person name="Lee P."/>
            <person name="Lin S."/>
            <person name="Lin Y."/>
            <person name="Liou J."/>
            <person name="Liu S."/>
            <person name="Hsing Y."/>
            <person name="Raghuvanshi S."/>
            <person name="Mohanty A."/>
            <person name="Bharti A.K."/>
            <person name="Gaur A."/>
            <person name="Gupta V."/>
            <person name="Kumar D."/>
            <person name="Ravi V."/>
            <person name="Vij S."/>
            <person name="Kapur A."/>
            <person name="Khurana P."/>
            <person name="Khurana P."/>
            <person name="Khurana J.P."/>
            <person name="Tyagi A.K."/>
            <person name="Gaikwad K."/>
            <person name="Singh A."/>
            <person name="Dalal V."/>
            <person name="Srivastava S."/>
            <person name="Dixit A."/>
            <person name="Pal A.K."/>
            <person name="Ghazi I.A."/>
            <person name="Yadav M."/>
            <person name="Pandit A."/>
            <person name="Bhargava A."/>
            <person name="Sureshbabu K."/>
            <person name="Batra K."/>
            <person name="Sharma T.R."/>
            <person name="Mohapatra T."/>
            <person name="Singh N.K."/>
            <person name="Messing J."/>
            <person name="Nelson A.B."/>
            <person name="Fuks G."/>
            <person name="Kavchok S."/>
            <person name="Keizer G."/>
            <person name="Linton E."/>
            <person name="Llaca V."/>
            <person name="Song R."/>
            <person name="Tanyolac B."/>
            <person name="Young S."/>
            <person name="Ho-Il K."/>
            <person name="Hahn J.H."/>
            <person name="Sangsakoo G."/>
            <person name="Vanavichit A."/>
            <person name="de Mattos Luiz.A.T."/>
            <person name="Zimmer P.D."/>
            <person name="Malone G."/>
            <person name="Dellagostin O."/>
            <person name="de Oliveira A.C."/>
            <person name="Bevan M."/>
            <person name="Bancroft I."/>
            <person name="Minx P."/>
            <person name="Cordum H."/>
            <person name="Wilson R."/>
            <person name="Cheng Z."/>
            <person name="Jin W."/>
            <person name="Jiang J."/>
            <person name="Leong S.A."/>
            <person name="Iwama H."/>
            <person name="Gojobori T."/>
            <person name="Itoh T."/>
            <person name="Niimura Y."/>
            <person name="Fujii Y."/>
            <person name="Habara T."/>
            <person name="Sakai H."/>
            <person name="Sato Y."/>
            <person name="Wilson G."/>
            <person name="Kumar K."/>
            <person name="McCouch S."/>
            <person name="Juretic N."/>
            <person name="Hoen D."/>
            <person name="Wright S."/>
            <person name="Bruskiewich R."/>
            <person name="Bureau T."/>
            <person name="Miyao A."/>
            <person name="Hirochika H."/>
            <person name="Nishikawa T."/>
            <person name="Kadowaki K."/>
            <person name="Sugiura M."/>
            <person name="Burr B."/>
            <person name="Sasaki T."/>
        </authorList>
    </citation>
    <scope>NUCLEOTIDE SEQUENCE [LARGE SCALE GENOMIC DNA]</scope>
    <source>
        <strain evidence="5">cv. Nipponbare</strain>
    </source>
</reference>